<comment type="subcellular location">
    <subcellularLocation>
        <location evidence="1">Membrane</location>
        <topology evidence="1">Lipid-anchor</topology>
    </subcellularLocation>
</comment>
<keyword evidence="11" id="KW-1185">Reference proteome</keyword>
<evidence type="ECO:0000313" key="11">
    <source>
        <dbReference type="Proteomes" id="UP001524944"/>
    </source>
</evidence>
<dbReference type="PANTHER" id="PTHR35789">
    <property type="entry name" value="SPORE GERMINATION PROTEIN B3"/>
    <property type="match status" value="1"/>
</dbReference>
<comment type="similarity">
    <text evidence="2">Belongs to the GerABKC lipoprotein family.</text>
</comment>
<evidence type="ECO:0000256" key="4">
    <source>
        <dbReference type="ARBA" id="ARBA00022729"/>
    </source>
</evidence>
<dbReference type="EMBL" id="JANPWE010000004">
    <property type="protein sequence ID" value="MCR6545726.1"/>
    <property type="molecule type" value="Genomic_DNA"/>
</dbReference>
<reference evidence="10 11" key="1">
    <citation type="submission" date="2022-08" db="EMBL/GenBank/DDBJ databases">
        <title>Proteogenomics of the novel Dehalobacterium formicoaceticum strain EZ94 highlights a key role of methyltransferases during anaerobic dichloromethane degradation.</title>
        <authorList>
            <person name="Wasmund K."/>
        </authorList>
    </citation>
    <scope>NUCLEOTIDE SEQUENCE [LARGE SCALE GENOMIC DNA]</scope>
    <source>
        <strain evidence="10 11">EZ94</strain>
    </source>
</reference>
<keyword evidence="3" id="KW-0309">Germination</keyword>
<dbReference type="NCBIfam" id="TIGR02887">
    <property type="entry name" value="spore_ger_x_C"/>
    <property type="match status" value="1"/>
</dbReference>
<evidence type="ECO:0000313" key="10">
    <source>
        <dbReference type="EMBL" id="MCR6545726.1"/>
    </source>
</evidence>
<dbReference type="InterPro" id="IPR038501">
    <property type="entry name" value="Spore_GerAC_C_sf"/>
</dbReference>
<dbReference type="Pfam" id="PF25198">
    <property type="entry name" value="Spore_GerAC_N"/>
    <property type="match status" value="1"/>
</dbReference>
<keyword evidence="6" id="KW-0564">Palmitate</keyword>
<gene>
    <name evidence="10" type="ORF">NVS47_09425</name>
</gene>
<dbReference type="Pfam" id="PF05504">
    <property type="entry name" value="Spore_GerAC"/>
    <property type="match status" value="1"/>
</dbReference>
<evidence type="ECO:0000259" key="9">
    <source>
        <dbReference type="Pfam" id="PF25198"/>
    </source>
</evidence>
<dbReference type="PANTHER" id="PTHR35789:SF1">
    <property type="entry name" value="SPORE GERMINATION PROTEIN B3"/>
    <property type="match status" value="1"/>
</dbReference>
<dbReference type="InterPro" id="IPR046953">
    <property type="entry name" value="Spore_GerAC-like_C"/>
</dbReference>
<evidence type="ECO:0000256" key="6">
    <source>
        <dbReference type="ARBA" id="ARBA00023139"/>
    </source>
</evidence>
<evidence type="ECO:0000256" key="5">
    <source>
        <dbReference type="ARBA" id="ARBA00023136"/>
    </source>
</evidence>
<feature type="domain" description="Spore germination protein N-terminal" evidence="9">
    <location>
        <begin position="26"/>
        <end position="209"/>
    </location>
</feature>
<dbReference type="Gene3D" id="6.20.190.10">
    <property type="entry name" value="Nutrient germinant receptor protein C, domain 1"/>
    <property type="match status" value="1"/>
</dbReference>
<dbReference type="PROSITE" id="PS51257">
    <property type="entry name" value="PROKAR_LIPOPROTEIN"/>
    <property type="match status" value="1"/>
</dbReference>
<dbReference type="Proteomes" id="UP001524944">
    <property type="component" value="Unassembled WGS sequence"/>
</dbReference>
<feature type="domain" description="Spore germination GerAC-like C-terminal" evidence="8">
    <location>
        <begin position="227"/>
        <end position="393"/>
    </location>
</feature>
<accession>A0ABT1Y7R8</accession>
<evidence type="ECO:0000259" key="8">
    <source>
        <dbReference type="Pfam" id="PF05504"/>
    </source>
</evidence>
<dbReference type="InterPro" id="IPR008844">
    <property type="entry name" value="Spore_GerAC-like"/>
</dbReference>
<protein>
    <submittedName>
        <fullName evidence="10">Ger(X)C family spore germination protein</fullName>
    </submittedName>
</protein>
<organism evidence="10 11">
    <name type="scientific">Dehalobacterium formicoaceticum</name>
    <dbReference type="NCBI Taxonomy" id="51515"/>
    <lineage>
        <taxon>Bacteria</taxon>
        <taxon>Bacillati</taxon>
        <taxon>Bacillota</taxon>
        <taxon>Clostridia</taxon>
        <taxon>Eubacteriales</taxon>
        <taxon>Peptococcaceae</taxon>
        <taxon>Dehalobacterium</taxon>
    </lineage>
</organism>
<evidence type="ECO:0000256" key="7">
    <source>
        <dbReference type="ARBA" id="ARBA00023288"/>
    </source>
</evidence>
<dbReference type="Gene3D" id="3.30.300.210">
    <property type="entry name" value="Nutrient germinant receptor protein C, domain 3"/>
    <property type="match status" value="1"/>
</dbReference>
<proteinExistence type="inferred from homology"/>
<keyword evidence="5" id="KW-0472">Membrane</keyword>
<evidence type="ECO:0000256" key="2">
    <source>
        <dbReference type="ARBA" id="ARBA00007886"/>
    </source>
</evidence>
<name>A0ABT1Y7R8_9FIRM</name>
<evidence type="ECO:0000256" key="1">
    <source>
        <dbReference type="ARBA" id="ARBA00004635"/>
    </source>
</evidence>
<comment type="caution">
    <text evidence="10">The sequence shown here is derived from an EMBL/GenBank/DDBJ whole genome shotgun (WGS) entry which is preliminary data.</text>
</comment>
<sequence length="399" mass="44318">MKKLTKLIILCLIFLLPMSFLTGCWNSKELDQLSIVQAIGIDRTNNEQISLTSQILIPSAISSPGSSSGGGGTGRGSTGAQGVLILKSTGETVYDALKNATYEADRRIYLPFNKIIVIGEDTAKGGIAPLLDFFLRDPEPRGNTYILIARGNAEDIIRTTHRQESVPAKALENMITGTLNTSKAVEVNLHEVSIALADHTSDLFLTGIEMIKQEDQGQEIKKPKLSDTAILDYDKLIGWFNGQETRGMLWIRGEVKEGIIVVQSPGPDKGKVSLKIINASSQVKPEMKDGKLMITVKVKENGTIGEQMSPAANIDTPEYFKELEKRQERVIKEEIMAALEKGQKEWGVDIFEFGEEVHRKFPKEWKELKKNWGEEIKNIEVKVEVESNLRMFGKTTSPE</sequence>
<evidence type="ECO:0000256" key="3">
    <source>
        <dbReference type="ARBA" id="ARBA00022544"/>
    </source>
</evidence>
<dbReference type="RefSeq" id="WP_089610940.1">
    <property type="nucleotide sequence ID" value="NZ_CP022121.1"/>
</dbReference>
<keyword evidence="7" id="KW-0449">Lipoprotein</keyword>
<dbReference type="InterPro" id="IPR057336">
    <property type="entry name" value="GerAC_N"/>
</dbReference>
<keyword evidence="4" id="KW-0732">Signal</keyword>